<dbReference type="InParanoid" id="D8TPS8"/>
<feature type="compositionally biased region" description="Gly residues" evidence="1">
    <location>
        <begin position="242"/>
        <end position="261"/>
    </location>
</feature>
<evidence type="ECO:0000313" key="2">
    <source>
        <dbReference type="EMBL" id="EFJ50409.1"/>
    </source>
</evidence>
<reference evidence="2 3" key="1">
    <citation type="journal article" date="2010" name="Science">
        <title>Genomic analysis of organismal complexity in the multicellular green alga Volvox carteri.</title>
        <authorList>
            <person name="Prochnik S.E."/>
            <person name="Umen J."/>
            <person name="Nedelcu A.M."/>
            <person name="Hallmann A."/>
            <person name="Miller S.M."/>
            <person name="Nishii I."/>
            <person name="Ferris P."/>
            <person name="Kuo A."/>
            <person name="Mitros T."/>
            <person name="Fritz-Laylin L.K."/>
            <person name="Hellsten U."/>
            <person name="Chapman J."/>
            <person name="Simakov O."/>
            <person name="Rensing S.A."/>
            <person name="Terry A."/>
            <person name="Pangilinan J."/>
            <person name="Kapitonov V."/>
            <person name="Jurka J."/>
            <person name="Salamov A."/>
            <person name="Shapiro H."/>
            <person name="Schmutz J."/>
            <person name="Grimwood J."/>
            <person name="Lindquist E."/>
            <person name="Lucas S."/>
            <person name="Grigoriev I.V."/>
            <person name="Schmitt R."/>
            <person name="Kirk D."/>
            <person name="Rokhsar D.S."/>
        </authorList>
    </citation>
    <scope>NUCLEOTIDE SEQUENCE [LARGE SCALE GENOMIC DNA]</scope>
    <source>
        <strain evidence="3">f. Nagariensis / Eve</strain>
    </source>
</reference>
<dbReference type="AlphaFoldDB" id="D8TPS8"/>
<feature type="region of interest" description="Disordered" evidence="1">
    <location>
        <begin position="91"/>
        <end position="136"/>
    </location>
</feature>
<organism evidence="3">
    <name type="scientific">Volvox carteri f. nagariensis</name>
    <dbReference type="NCBI Taxonomy" id="3068"/>
    <lineage>
        <taxon>Eukaryota</taxon>
        <taxon>Viridiplantae</taxon>
        <taxon>Chlorophyta</taxon>
        <taxon>core chlorophytes</taxon>
        <taxon>Chlorophyceae</taxon>
        <taxon>CS clade</taxon>
        <taxon>Chlamydomonadales</taxon>
        <taxon>Volvocaceae</taxon>
        <taxon>Volvox</taxon>
    </lineage>
</organism>
<proteinExistence type="predicted"/>
<dbReference type="KEGG" id="vcn:VOLCADRAFT_88725"/>
<feature type="compositionally biased region" description="Pro residues" evidence="1">
    <location>
        <begin position="48"/>
        <end position="57"/>
    </location>
</feature>
<dbReference type="EMBL" id="GL378331">
    <property type="protein sequence ID" value="EFJ50409.1"/>
    <property type="molecule type" value="Genomic_DNA"/>
</dbReference>
<dbReference type="STRING" id="3068.D8TPS8"/>
<feature type="region of interest" description="Disordered" evidence="1">
    <location>
        <begin position="32"/>
        <end position="75"/>
    </location>
</feature>
<feature type="region of interest" description="Disordered" evidence="1">
    <location>
        <begin position="286"/>
        <end position="413"/>
    </location>
</feature>
<accession>D8TPS8</accession>
<evidence type="ECO:0000313" key="3">
    <source>
        <dbReference type="Proteomes" id="UP000001058"/>
    </source>
</evidence>
<protein>
    <submittedName>
        <fullName evidence="2">Uncharacterized protein</fullName>
    </submittedName>
</protein>
<feature type="compositionally biased region" description="Acidic residues" evidence="1">
    <location>
        <begin position="358"/>
        <end position="371"/>
    </location>
</feature>
<dbReference type="OrthoDB" id="552443at2759"/>
<dbReference type="Proteomes" id="UP000001058">
    <property type="component" value="Unassembled WGS sequence"/>
</dbReference>
<feature type="compositionally biased region" description="Basic and acidic residues" evidence="1">
    <location>
        <begin position="402"/>
        <end position="413"/>
    </location>
</feature>
<feature type="compositionally biased region" description="Polar residues" evidence="1">
    <location>
        <begin position="91"/>
        <end position="107"/>
    </location>
</feature>
<name>D8TPS8_VOLCA</name>
<evidence type="ECO:0000256" key="1">
    <source>
        <dbReference type="SAM" id="MobiDB-lite"/>
    </source>
</evidence>
<feature type="compositionally biased region" description="Gly residues" evidence="1">
    <location>
        <begin position="315"/>
        <end position="332"/>
    </location>
</feature>
<gene>
    <name evidence="2" type="ORF">VOLCADRAFT_88725</name>
</gene>
<sequence length="413" mass="41911">MLFVSTKPLSSVKTITFPSSLYFFILSQRENPAATPGDQASENHGGPPSSPLHPIPLSPGLQLPSRPLDPEVVMSTASAQRSGLYCPLLSQSRSRTGASPSTAQAQPRPTHVYGRGPGGGGGGHWPPRPSTTGTSYELHATPRGYGHGGWEHQQQLYYQSLSPGPGAAYPGLSIRGGYGGGGGCRGGWHGSGGHSGLQPNKWVRTEAAAPAAPAPEGPVATAVAPVPVTPGVAGRGRPFAGRGDGGWGRGGSGGWGRGRGGSNDDNATPAAMQAYYKPSFGADPWAALTPRPMQPRMPGQVAEAGGSELGRDGYGEGGGGRSRGGGDDGGAVVGSEGMEDEGSTAVYSGFDGSGGADEPPEDDDNDEVGNGDGDREEGVEIGLEGQGTGVEEEGDGDAGSRLSEKGVQDRPWH</sequence>
<feature type="region of interest" description="Disordered" evidence="1">
    <location>
        <begin position="234"/>
        <end position="269"/>
    </location>
</feature>
<feature type="compositionally biased region" description="Gly residues" evidence="1">
    <location>
        <begin position="115"/>
        <end position="124"/>
    </location>
</feature>
<dbReference type="RefSeq" id="XP_002948534.1">
    <property type="nucleotide sequence ID" value="XM_002948488.1"/>
</dbReference>
<dbReference type="GeneID" id="9624716"/>
<keyword evidence="3" id="KW-1185">Reference proteome</keyword>